<evidence type="ECO:0000256" key="1">
    <source>
        <dbReference type="ARBA" id="ARBA00004496"/>
    </source>
</evidence>
<evidence type="ECO:0000256" key="6">
    <source>
        <dbReference type="ARBA" id="ARBA00022840"/>
    </source>
</evidence>
<keyword evidence="12" id="KW-1185">Reference proteome</keyword>
<comment type="similarity">
    <text evidence="7">Belongs to the MurCDEF family.</text>
</comment>
<dbReference type="UniPathway" id="UPA00219"/>
<dbReference type="InterPro" id="IPR004101">
    <property type="entry name" value="Mur_ligase_C"/>
</dbReference>
<dbReference type="GO" id="GO:0008764">
    <property type="term" value="F:UDP-N-acetylmuramoylalanine-D-glutamate ligase activity"/>
    <property type="evidence" value="ECO:0007669"/>
    <property type="project" value="UniProtKB-UniRule"/>
</dbReference>
<dbReference type="NCBIfam" id="TIGR01087">
    <property type="entry name" value="murD"/>
    <property type="match status" value="1"/>
</dbReference>
<keyword evidence="3 7" id="KW-0963">Cytoplasm</keyword>
<name>A0A521E3U1_9SPHI</name>
<evidence type="ECO:0000259" key="9">
    <source>
        <dbReference type="Pfam" id="PF02875"/>
    </source>
</evidence>
<dbReference type="SUPFAM" id="SSF53244">
    <property type="entry name" value="MurD-like peptide ligases, peptide-binding domain"/>
    <property type="match status" value="1"/>
</dbReference>
<protein>
    <recommendedName>
        <fullName evidence="7 8">UDP-N-acetylmuramoylalanine--D-glutamate ligase</fullName>
        <ecNumber evidence="7 8">6.3.2.9</ecNumber>
    </recommendedName>
    <alternativeName>
        <fullName evidence="7">D-glutamic acid-adding enzyme</fullName>
    </alternativeName>
    <alternativeName>
        <fullName evidence="7">UDP-N-acetylmuramoyl-L-alanyl-D-glutamate synthetase</fullName>
    </alternativeName>
</protein>
<dbReference type="GO" id="GO:0005737">
    <property type="term" value="C:cytoplasm"/>
    <property type="evidence" value="ECO:0007669"/>
    <property type="project" value="UniProtKB-SubCell"/>
</dbReference>
<evidence type="ECO:0000256" key="3">
    <source>
        <dbReference type="ARBA" id="ARBA00022490"/>
    </source>
</evidence>
<evidence type="ECO:0000259" key="10">
    <source>
        <dbReference type="Pfam" id="PF08245"/>
    </source>
</evidence>
<evidence type="ECO:0000256" key="8">
    <source>
        <dbReference type="RuleBase" id="RU003664"/>
    </source>
</evidence>
<dbReference type="Gene3D" id="3.90.190.20">
    <property type="entry name" value="Mur ligase, C-terminal domain"/>
    <property type="match status" value="1"/>
</dbReference>
<feature type="domain" description="Mur ligase C-terminal" evidence="9">
    <location>
        <begin position="311"/>
        <end position="424"/>
    </location>
</feature>
<feature type="domain" description="Mur ligase central" evidence="10">
    <location>
        <begin position="110"/>
        <end position="287"/>
    </location>
</feature>
<dbReference type="GO" id="GO:0009252">
    <property type="term" value="P:peptidoglycan biosynthetic process"/>
    <property type="evidence" value="ECO:0007669"/>
    <property type="project" value="UniProtKB-UniRule"/>
</dbReference>
<dbReference type="EC" id="6.3.2.9" evidence="7 8"/>
<dbReference type="SUPFAM" id="SSF53623">
    <property type="entry name" value="MurD-like peptide ligases, catalytic domain"/>
    <property type="match status" value="1"/>
</dbReference>
<comment type="function">
    <text evidence="7 8">Cell wall formation. Catalyzes the addition of glutamate to the nucleotide precursor UDP-N-acetylmuramoyl-L-alanine (UMA).</text>
</comment>
<keyword evidence="5 7" id="KW-0547">Nucleotide-binding</keyword>
<dbReference type="Pfam" id="PF08245">
    <property type="entry name" value="Mur_ligase_M"/>
    <property type="match status" value="1"/>
</dbReference>
<dbReference type="EMBL" id="FXSZ01000011">
    <property type="protein sequence ID" value="SMO78614.1"/>
    <property type="molecule type" value="Genomic_DNA"/>
</dbReference>
<proteinExistence type="inferred from homology"/>
<dbReference type="GO" id="GO:0051301">
    <property type="term" value="P:cell division"/>
    <property type="evidence" value="ECO:0007669"/>
    <property type="project" value="UniProtKB-KW"/>
</dbReference>
<dbReference type="Gene3D" id="3.40.50.720">
    <property type="entry name" value="NAD(P)-binding Rossmann-like Domain"/>
    <property type="match status" value="1"/>
</dbReference>
<dbReference type="InterPro" id="IPR036615">
    <property type="entry name" value="Mur_ligase_C_dom_sf"/>
</dbReference>
<dbReference type="PANTHER" id="PTHR43692:SF1">
    <property type="entry name" value="UDP-N-ACETYLMURAMOYLALANINE--D-GLUTAMATE LIGASE"/>
    <property type="match status" value="1"/>
</dbReference>
<comment type="subcellular location">
    <subcellularLocation>
        <location evidence="1 7 8">Cytoplasm</location>
    </subcellularLocation>
</comment>
<dbReference type="PANTHER" id="PTHR43692">
    <property type="entry name" value="UDP-N-ACETYLMURAMOYLALANINE--D-GLUTAMATE LIGASE"/>
    <property type="match status" value="1"/>
</dbReference>
<keyword evidence="7 8" id="KW-0961">Cell wall biogenesis/degradation</keyword>
<feature type="binding site" evidence="7">
    <location>
        <begin position="112"/>
        <end position="118"/>
    </location>
    <ligand>
        <name>ATP</name>
        <dbReference type="ChEBI" id="CHEBI:30616"/>
    </ligand>
</feature>
<keyword evidence="7 8" id="KW-0573">Peptidoglycan synthesis</keyword>
<dbReference type="GO" id="GO:0005524">
    <property type="term" value="F:ATP binding"/>
    <property type="evidence" value="ECO:0007669"/>
    <property type="project" value="UniProtKB-UniRule"/>
</dbReference>
<organism evidence="11 12">
    <name type="scientific">Solitalea koreensis</name>
    <dbReference type="NCBI Taxonomy" id="543615"/>
    <lineage>
        <taxon>Bacteria</taxon>
        <taxon>Pseudomonadati</taxon>
        <taxon>Bacteroidota</taxon>
        <taxon>Sphingobacteriia</taxon>
        <taxon>Sphingobacteriales</taxon>
        <taxon>Sphingobacteriaceae</taxon>
        <taxon>Solitalea</taxon>
    </lineage>
</organism>
<dbReference type="OrthoDB" id="9809796at2"/>
<gene>
    <name evidence="7" type="primary">murD</name>
    <name evidence="11" type="ORF">SAMN06265350_11110</name>
</gene>
<keyword evidence="4 7" id="KW-0436">Ligase</keyword>
<dbReference type="RefSeq" id="WP_142604552.1">
    <property type="nucleotide sequence ID" value="NZ_FXSZ01000011.1"/>
</dbReference>
<keyword evidence="7 8" id="KW-0133">Cell shape</keyword>
<comment type="pathway">
    <text evidence="2 7 8">Cell wall biogenesis; peptidoglycan biosynthesis.</text>
</comment>
<dbReference type="GO" id="GO:0071555">
    <property type="term" value="P:cell wall organization"/>
    <property type="evidence" value="ECO:0007669"/>
    <property type="project" value="UniProtKB-KW"/>
</dbReference>
<dbReference type="InterPro" id="IPR036565">
    <property type="entry name" value="Mur-like_cat_sf"/>
</dbReference>
<dbReference type="GO" id="GO:0008360">
    <property type="term" value="P:regulation of cell shape"/>
    <property type="evidence" value="ECO:0007669"/>
    <property type="project" value="UniProtKB-KW"/>
</dbReference>
<keyword evidence="7 8" id="KW-0132">Cell division</keyword>
<evidence type="ECO:0000313" key="12">
    <source>
        <dbReference type="Proteomes" id="UP000315971"/>
    </source>
</evidence>
<evidence type="ECO:0000256" key="5">
    <source>
        <dbReference type="ARBA" id="ARBA00022741"/>
    </source>
</evidence>
<accession>A0A521E3U1</accession>
<dbReference type="HAMAP" id="MF_00639">
    <property type="entry name" value="MurD"/>
    <property type="match status" value="1"/>
</dbReference>
<evidence type="ECO:0000256" key="2">
    <source>
        <dbReference type="ARBA" id="ARBA00004752"/>
    </source>
</evidence>
<keyword evidence="6 7" id="KW-0067">ATP-binding</keyword>
<evidence type="ECO:0000256" key="4">
    <source>
        <dbReference type="ARBA" id="ARBA00022598"/>
    </source>
</evidence>
<sequence>MSNKKKIVILGAGESGVGSAILALKHGFDVFISDFGSVSEKYKKQLVELDVPFEEQQHTEAIILSADEVIKSPGIPDKAPIVKKLIEKNIPIISEIEFASRYSTAKTICITGSNGKTTTTMLTYHILQNAGLKVGLAGNVGQSFAKQVAENNYDYYVLELSSFQLDNMYEFKADIAILLNITPDHLDRYNYEMQNYVNSKFRITQNQTSADAFIYCLDDEETMKEIAKREFAAQLYPFSLTKEVAQGAFQQDNQLIINTTKNQFTMNLNELALQGRHNLYNSMAAGISAKLLDIRNESLRGSFGDFKNVEHRLEHVAKVQGIEFINDSKATNVNSVWYALESMNTEVVWIVGGVDKGNDYSMLNDLVKEKVKAIVCLGKDNKKIHEAFGNTIEIIVNASSASEAVNLAYHLSKKGDTVLLSPACASFDLFKNYEDRGQQFKDAVKEL</sequence>
<dbReference type="AlphaFoldDB" id="A0A521E3U1"/>
<dbReference type="Gene3D" id="3.40.1190.10">
    <property type="entry name" value="Mur-like, catalytic domain"/>
    <property type="match status" value="1"/>
</dbReference>
<dbReference type="Pfam" id="PF21799">
    <property type="entry name" value="MurD-like_N"/>
    <property type="match status" value="1"/>
</dbReference>
<dbReference type="InterPro" id="IPR005762">
    <property type="entry name" value="MurD"/>
</dbReference>
<reference evidence="11 12" key="1">
    <citation type="submission" date="2017-05" db="EMBL/GenBank/DDBJ databases">
        <authorList>
            <person name="Varghese N."/>
            <person name="Submissions S."/>
        </authorList>
    </citation>
    <scope>NUCLEOTIDE SEQUENCE [LARGE SCALE GENOMIC DNA]</scope>
    <source>
        <strain evidence="11 12">DSM 21342</strain>
    </source>
</reference>
<dbReference type="InterPro" id="IPR013221">
    <property type="entry name" value="Mur_ligase_cen"/>
</dbReference>
<comment type="catalytic activity">
    <reaction evidence="7 8">
        <text>UDP-N-acetyl-alpha-D-muramoyl-L-alanine + D-glutamate + ATP = UDP-N-acetyl-alpha-D-muramoyl-L-alanyl-D-glutamate + ADP + phosphate + H(+)</text>
        <dbReference type="Rhea" id="RHEA:16429"/>
        <dbReference type="ChEBI" id="CHEBI:15378"/>
        <dbReference type="ChEBI" id="CHEBI:29986"/>
        <dbReference type="ChEBI" id="CHEBI:30616"/>
        <dbReference type="ChEBI" id="CHEBI:43474"/>
        <dbReference type="ChEBI" id="CHEBI:83898"/>
        <dbReference type="ChEBI" id="CHEBI:83900"/>
        <dbReference type="ChEBI" id="CHEBI:456216"/>
        <dbReference type="EC" id="6.3.2.9"/>
    </reaction>
</comment>
<evidence type="ECO:0000313" key="11">
    <source>
        <dbReference type="EMBL" id="SMO78614.1"/>
    </source>
</evidence>
<dbReference type="Pfam" id="PF02875">
    <property type="entry name" value="Mur_ligase_C"/>
    <property type="match status" value="1"/>
</dbReference>
<dbReference type="SUPFAM" id="SSF51984">
    <property type="entry name" value="MurCD N-terminal domain"/>
    <property type="match status" value="1"/>
</dbReference>
<dbReference type="Proteomes" id="UP000315971">
    <property type="component" value="Unassembled WGS sequence"/>
</dbReference>
<evidence type="ECO:0000256" key="7">
    <source>
        <dbReference type="HAMAP-Rule" id="MF_00639"/>
    </source>
</evidence>
<keyword evidence="7 8" id="KW-0131">Cell cycle</keyword>